<keyword evidence="4" id="KW-1185">Reference proteome</keyword>
<dbReference type="EMBL" id="JASPKY010000609">
    <property type="protein sequence ID" value="KAK9688068.1"/>
    <property type="molecule type" value="Genomic_DNA"/>
</dbReference>
<proteinExistence type="predicted"/>
<accession>A0AAW1IET2</accession>
<reference evidence="3 4" key="1">
    <citation type="journal article" date="2024" name="BMC Genomics">
        <title>De novo assembly and annotation of Popillia japonica's genome with initial clues to its potential as an invasive pest.</title>
        <authorList>
            <person name="Cucini C."/>
            <person name="Boschi S."/>
            <person name="Funari R."/>
            <person name="Cardaioli E."/>
            <person name="Iannotti N."/>
            <person name="Marturano G."/>
            <person name="Paoli F."/>
            <person name="Bruttini M."/>
            <person name="Carapelli A."/>
            <person name="Frati F."/>
            <person name="Nardi F."/>
        </authorList>
    </citation>
    <scope>NUCLEOTIDE SEQUENCE [LARGE SCALE GENOMIC DNA]</scope>
    <source>
        <strain evidence="3">DMR45628</strain>
    </source>
</reference>
<dbReference type="AlphaFoldDB" id="A0AAW1IET2"/>
<feature type="region of interest" description="Disordered" evidence="1">
    <location>
        <begin position="1"/>
        <end position="21"/>
    </location>
</feature>
<evidence type="ECO:0000256" key="1">
    <source>
        <dbReference type="SAM" id="MobiDB-lite"/>
    </source>
</evidence>
<gene>
    <name evidence="3" type="ORF">QE152_g35819</name>
</gene>
<evidence type="ECO:0000313" key="4">
    <source>
        <dbReference type="Proteomes" id="UP001458880"/>
    </source>
</evidence>
<keyword evidence="2" id="KW-1133">Transmembrane helix</keyword>
<organism evidence="3 4">
    <name type="scientific">Popillia japonica</name>
    <name type="common">Japanese beetle</name>
    <dbReference type="NCBI Taxonomy" id="7064"/>
    <lineage>
        <taxon>Eukaryota</taxon>
        <taxon>Metazoa</taxon>
        <taxon>Ecdysozoa</taxon>
        <taxon>Arthropoda</taxon>
        <taxon>Hexapoda</taxon>
        <taxon>Insecta</taxon>
        <taxon>Pterygota</taxon>
        <taxon>Neoptera</taxon>
        <taxon>Endopterygota</taxon>
        <taxon>Coleoptera</taxon>
        <taxon>Polyphaga</taxon>
        <taxon>Scarabaeiformia</taxon>
        <taxon>Scarabaeidae</taxon>
        <taxon>Rutelinae</taxon>
        <taxon>Popillia</taxon>
    </lineage>
</organism>
<dbReference type="Proteomes" id="UP001458880">
    <property type="component" value="Unassembled WGS sequence"/>
</dbReference>
<feature type="transmembrane region" description="Helical" evidence="2">
    <location>
        <begin position="48"/>
        <end position="64"/>
    </location>
</feature>
<sequence>MTGFVGAMRHRSQRRQETAGRTVAVSVKVNRPERVLAKRRQELRNVKIFNAVIIIIMTGFVGAMRHRSQRRQETAGRTVAVSVKVNRPERVLAKRRQELRNVKSE</sequence>
<comment type="caution">
    <text evidence="3">The sequence shown here is derived from an EMBL/GenBank/DDBJ whole genome shotgun (WGS) entry which is preliminary data.</text>
</comment>
<evidence type="ECO:0008006" key="5">
    <source>
        <dbReference type="Google" id="ProtNLM"/>
    </source>
</evidence>
<keyword evidence="2" id="KW-0472">Membrane</keyword>
<name>A0AAW1IET2_POPJA</name>
<protein>
    <recommendedName>
        <fullName evidence="5">Transmembrane protein</fullName>
    </recommendedName>
</protein>
<evidence type="ECO:0000313" key="3">
    <source>
        <dbReference type="EMBL" id="KAK9688068.1"/>
    </source>
</evidence>
<evidence type="ECO:0000256" key="2">
    <source>
        <dbReference type="SAM" id="Phobius"/>
    </source>
</evidence>
<keyword evidence="2" id="KW-0812">Transmembrane</keyword>